<evidence type="ECO:0000313" key="6">
    <source>
        <dbReference type="EMBL" id="MBB6481826.1"/>
    </source>
</evidence>
<dbReference type="InterPro" id="IPR041628">
    <property type="entry name" value="ChlI/MoxR_AAA_lid"/>
</dbReference>
<accession>A0A841RDY0</accession>
<dbReference type="PANTHER" id="PTHR42759:SF5">
    <property type="entry name" value="METHANOL DEHYDROGENASE REGULATOR"/>
    <property type="match status" value="1"/>
</dbReference>
<keyword evidence="1" id="KW-0547">Nucleotide-binding</keyword>
<sequence length="316" mass="34966">MSGIGSWAERIRNNTGKVFYGKNEVVDQILTALLCGGHVLLEDVPGLGKTILARAVAASLSGVFNRIQATPDLLPGDILGVSIYNSREEKFTFKPGPIHSNVLLVDEINRATPRTQSAFLEAMAESQVSIEGEIRPLPDPFFLLATENPAEFEGTFPLPEAQKDRFFMTVNIGYPSRDAEAMILESQRRLTHPVNDLEAVSSLEELQKYRAEVVQIHVSAELRNYILDLVEESRSNPLFHLGISPRGSLALYKGAQAKAAIEGRDYVVPEDIQSVFMPIMRQRVLVKAEHQIKGIGTEEALETLLNRVEVPPVPLK</sequence>
<evidence type="ECO:0000313" key="7">
    <source>
        <dbReference type="Proteomes" id="UP000587760"/>
    </source>
</evidence>
<dbReference type="EC" id="3.6.3.-" evidence="6"/>
<evidence type="ECO:0000256" key="1">
    <source>
        <dbReference type="ARBA" id="ARBA00022741"/>
    </source>
</evidence>
<dbReference type="Gene3D" id="1.10.8.80">
    <property type="entry name" value="Magnesium chelatase subunit I, C-Terminal domain"/>
    <property type="match status" value="1"/>
</dbReference>
<name>A0A841RDY0_9SPIO</name>
<keyword evidence="7" id="KW-1185">Reference proteome</keyword>
<proteinExistence type="inferred from homology"/>
<evidence type="ECO:0000256" key="2">
    <source>
        <dbReference type="ARBA" id="ARBA00022840"/>
    </source>
</evidence>
<evidence type="ECO:0000259" key="5">
    <source>
        <dbReference type="Pfam" id="PF17863"/>
    </source>
</evidence>
<organism evidence="6 7">
    <name type="scientific">Spirochaeta isovalerica</name>
    <dbReference type="NCBI Taxonomy" id="150"/>
    <lineage>
        <taxon>Bacteria</taxon>
        <taxon>Pseudomonadati</taxon>
        <taxon>Spirochaetota</taxon>
        <taxon>Spirochaetia</taxon>
        <taxon>Spirochaetales</taxon>
        <taxon>Spirochaetaceae</taxon>
        <taxon>Spirochaeta</taxon>
    </lineage>
</organism>
<dbReference type="InterPro" id="IPR027417">
    <property type="entry name" value="P-loop_NTPase"/>
</dbReference>
<comment type="caution">
    <text evidence="6">The sequence shown here is derived from an EMBL/GenBank/DDBJ whole genome shotgun (WGS) entry which is preliminary data.</text>
</comment>
<evidence type="ECO:0000256" key="3">
    <source>
        <dbReference type="ARBA" id="ARBA00061607"/>
    </source>
</evidence>
<dbReference type="Pfam" id="PF17863">
    <property type="entry name" value="AAA_lid_2"/>
    <property type="match status" value="1"/>
</dbReference>
<dbReference type="SUPFAM" id="SSF52540">
    <property type="entry name" value="P-loop containing nucleoside triphosphate hydrolases"/>
    <property type="match status" value="1"/>
</dbReference>
<dbReference type="CDD" id="cd00009">
    <property type="entry name" value="AAA"/>
    <property type="match status" value="1"/>
</dbReference>
<dbReference type="PANTHER" id="PTHR42759">
    <property type="entry name" value="MOXR FAMILY PROTEIN"/>
    <property type="match status" value="1"/>
</dbReference>
<keyword evidence="6" id="KW-0378">Hydrolase</keyword>
<dbReference type="AlphaFoldDB" id="A0A841RDY0"/>
<reference evidence="6 7" key="1">
    <citation type="submission" date="2020-08" db="EMBL/GenBank/DDBJ databases">
        <title>Genomic Encyclopedia of Type Strains, Phase IV (KMG-IV): sequencing the most valuable type-strain genomes for metagenomic binning, comparative biology and taxonomic classification.</title>
        <authorList>
            <person name="Goeker M."/>
        </authorList>
    </citation>
    <scope>NUCLEOTIDE SEQUENCE [LARGE SCALE GENOMIC DNA]</scope>
    <source>
        <strain evidence="6 7">DSM 2461</strain>
    </source>
</reference>
<feature type="domain" description="ChlI/MoxR AAA lid" evidence="5">
    <location>
        <begin position="232"/>
        <end position="300"/>
    </location>
</feature>
<dbReference type="FunFam" id="3.40.50.300:FF:000640">
    <property type="entry name" value="MoxR family ATPase"/>
    <property type="match status" value="1"/>
</dbReference>
<protein>
    <submittedName>
        <fullName evidence="6">MoxR-like ATPase</fullName>
        <ecNumber evidence="6">3.6.3.-</ecNumber>
    </submittedName>
</protein>
<dbReference type="RefSeq" id="WP_184748063.1">
    <property type="nucleotide sequence ID" value="NZ_JACHGJ010000008.1"/>
</dbReference>
<comment type="similarity">
    <text evidence="3">Belongs to the MoxR family.</text>
</comment>
<dbReference type="GO" id="GO:0005524">
    <property type="term" value="F:ATP binding"/>
    <property type="evidence" value="ECO:0007669"/>
    <property type="project" value="UniProtKB-KW"/>
</dbReference>
<gene>
    <name evidence="6" type="ORF">HNR50_003507</name>
</gene>
<dbReference type="Pfam" id="PF07726">
    <property type="entry name" value="AAA_3"/>
    <property type="match status" value="1"/>
</dbReference>
<evidence type="ECO:0000259" key="4">
    <source>
        <dbReference type="Pfam" id="PF07726"/>
    </source>
</evidence>
<dbReference type="InterPro" id="IPR050764">
    <property type="entry name" value="CbbQ/NirQ/NorQ/GpvN"/>
</dbReference>
<dbReference type="EMBL" id="JACHGJ010000008">
    <property type="protein sequence ID" value="MBB6481826.1"/>
    <property type="molecule type" value="Genomic_DNA"/>
</dbReference>
<feature type="domain" description="ATPase AAA-3" evidence="4">
    <location>
        <begin position="38"/>
        <end position="168"/>
    </location>
</feature>
<dbReference type="Gene3D" id="3.40.50.300">
    <property type="entry name" value="P-loop containing nucleotide triphosphate hydrolases"/>
    <property type="match status" value="1"/>
</dbReference>
<dbReference type="GO" id="GO:0016887">
    <property type="term" value="F:ATP hydrolysis activity"/>
    <property type="evidence" value="ECO:0007669"/>
    <property type="project" value="InterPro"/>
</dbReference>
<dbReference type="PIRSF" id="PIRSF002849">
    <property type="entry name" value="AAA_ATPase_chaperone_MoxR_prd"/>
    <property type="match status" value="1"/>
</dbReference>
<dbReference type="InterPro" id="IPR011703">
    <property type="entry name" value="ATPase_AAA-3"/>
</dbReference>
<keyword evidence="2" id="KW-0067">ATP-binding</keyword>
<dbReference type="Proteomes" id="UP000587760">
    <property type="component" value="Unassembled WGS sequence"/>
</dbReference>